<evidence type="ECO:0000313" key="4">
    <source>
        <dbReference type="Proteomes" id="UP000189431"/>
    </source>
</evidence>
<comment type="similarity">
    <text evidence="1">Belongs to the CvfB family.</text>
</comment>
<evidence type="ECO:0000256" key="1">
    <source>
        <dbReference type="PIRNR" id="PIRNR012524"/>
    </source>
</evidence>
<dbReference type="Pfam" id="PF13509">
    <property type="entry name" value="S1_2"/>
    <property type="match status" value="1"/>
</dbReference>
<evidence type="ECO:0000259" key="2">
    <source>
        <dbReference type="SMART" id="SM00316"/>
    </source>
</evidence>
<dbReference type="InterPro" id="IPR039566">
    <property type="entry name" value="CvfB_S1_st"/>
</dbReference>
<dbReference type="Gene3D" id="2.40.50.140">
    <property type="entry name" value="Nucleic acid-binding proteins"/>
    <property type="match status" value="2"/>
</dbReference>
<dbReference type="InterPro" id="IPR036388">
    <property type="entry name" value="WH-like_DNA-bd_sf"/>
</dbReference>
<proteinExistence type="inferred from homology"/>
<organism evidence="3 4">
    <name type="scientific">Salinivibrio costicola subsp. alcaliphilus</name>
    <dbReference type="NCBI Taxonomy" id="272773"/>
    <lineage>
        <taxon>Bacteria</taxon>
        <taxon>Pseudomonadati</taxon>
        <taxon>Pseudomonadota</taxon>
        <taxon>Gammaproteobacteria</taxon>
        <taxon>Vibrionales</taxon>
        <taxon>Vibrionaceae</taxon>
        <taxon>Salinivibrio</taxon>
    </lineage>
</organism>
<dbReference type="PANTHER" id="PTHR37296">
    <property type="entry name" value="CONSERVED VIRULENCE FACTOR B"/>
    <property type="match status" value="1"/>
</dbReference>
<sequence>MIKLGQFNTLTVVKQVDFGVFLDGDDYGNILLPKRYVPQNTQLGDDLDVFIYFDSEDDIIATTETPYVQVGEFASLRCVGVNSVGAFVDWGLSKDLLVPFSEQRTRMEEGKPYVVRVYTDNASGRIVASRKFNKFISDAQPKMQQGDKVTVLITDNTDLGYKCVVDNQHWGLIYRAEAFGKLFIGKKLSAYVKHVRDDGKMDLSLQKPGKARVDELGDKILRTLENKDGFLPLNDKSSPDAIFALFRTSKATFKKTLGGLYKQRQIRIEHDGIYLTKFD</sequence>
<keyword evidence="4" id="KW-1185">Reference proteome</keyword>
<dbReference type="InterPro" id="IPR040764">
    <property type="entry name" value="CvfB_WH"/>
</dbReference>
<feature type="domain" description="S1 motif" evidence="2">
    <location>
        <begin position="69"/>
        <end position="131"/>
    </location>
</feature>
<feature type="domain" description="S1 motif" evidence="2">
    <location>
        <begin position="3"/>
        <end position="64"/>
    </location>
</feature>
<dbReference type="InterPro" id="IPR003029">
    <property type="entry name" value="S1_domain"/>
</dbReference>
<dbReference type="RefSeq" id="WP_077669076.1">
    <property type="nucleotide sequence ID" value="NZ_MUFR01000005.1"/>
</dbReference>
<protein>
    <submittedName>
        <fullName evidence="3">GntR family transcriptional regulator</fullName>
    </submittedName>
</protein>
<feature type="domain" description="S1 motif" evidence="2">
    <location>
        <begin position="144"/>
        <end position="206"/>
    </location>
</feature>
<name>A0ABX3KU25_SALCS</name>
<dbReference type="SMART" id="SM00316">
    <property type="entry name" value="S1"/>
    <property type="match status" value="3"/>
</dbReference>
<reference evidence="4" key="1">
    <citation type="submission" date="2017-01" db="EMBL/GenBank/DDBJ databases">
        <title>Draft genome of the species Salinivibrio costicola subsp. alcaliphilus.</title>
        <authorList>
            <person name="Lopez-Hermoso C."/>
            <person name="De La Haba R."/>
            <person name="Sanchez-Porro C."/>
            <person name="Ventosa A."/>
        </authorList>
    </citation>
    <scope>NUCLEOTIDE SEQUENCE [LARGE SCALE GENOMIC DNA]</scope>
    <source>
        <strain evidence="4">CBH448</strain>
    </source>
</reference>
<accession>A0ABX3KU25</accession>
<dbReference type="Proteomes" id="UP000189431">
    <property type="component" value="Unassembled WGS sequence"/>
</dbReference>
<dbReference type="PIRSF" id="PIRSF012524">
    <property type="entry name" value="YitL_S1"/>
    <property type="match status" value="1"/>
</dbReference>
<dbReference type="PANTHER" id="PTHR37296:SF1">
    <property type="entry name" value="CONSERVED VIRULENCE FACTOR B"/>
    <property type="match status" value="1"/>
</dbReference>
<gene>
    <name evidence="3" type="ORF">BZJ21_02785</name>
</gene>
<dbReference type="InterPro" id="IPR012340">
    <property type="entry name" value="NA-bd_OB-fold"/>
</dbReference>
<dbReference type="EMBL" id="MUFR01000005">
    <property type="protein sequence ID" value="OOF34967.1"/>
    <property type="molecule type" value="Genomic_DNA"/>
</dbReference>
<comment type="caution">
    <text evidence="3">The sequence shown here is derived from an EMBL/GenBank/DDBJ whole genome shotgun (WGS) entry which is preliminary data.</text>
</comment>
<evidence type="ECO:0000313" key="3">
    <source>
        <dbReference type="EMBL" id="OOF34967.1"/>
    </source>
</evidence>
<dbReference type="InterPro" id="IPR014464">
    <property type="entry name" value="CvfB_fam"/>
</dbReference>
<dbReference type="Gene3D" id="1.10.10.10">
    <property type="entry name" value="Winged helix-like DNA-binding domain superfamily/Winged helix DNA-binding domain"/>
    <property type="match status" value="1"/>
</dbReference>
<dbReference type="Pfam" id="PF17783">
    <property type="entry name" value="WHD_CvfB"/>
    <property type="match status" value="1"/>
</dbReference>
<dbReference type="SUPFAM" id="SSF50249">
    <property type="entry name" value="Nucleic acid-binding proteins"/>
    <property type="match status" value="1"/>
</dbReference>